<evidence type="ECO:0000256" key="4">
    <source>
        <dbReference type="ARBA" id="ARBA00022803"/>
    </source>
</evidence>
<dbReference type="Gene3D" id="3.40.30.10">
    <property type="entry name" value="Glutaredoxin"/>
    <property type="match status" value="1"/>
</dbReference>
<dbReference type="GO" id="GO:0006950">
    <property type="term" value="P:response to stress"/>
    <property type="evidence" value="ECO:0007669"/>
    <property type="project" value="UniProtKB-ARBA"/>
</dbReference>
<evidence type="ECO:0000313" key="13">
    <source>
        <dbReference type="Proteomes" id="UP000316621"/>
    </source>
</evidence>
<name>A0A4Y7JNB6_PAPSO</name>
<dbReference type="Proteomes" id="UP000316621">
    <property type="component" value="Chromosome 5"/>
</dbReference>
<keyword evidence="4" id="KW-0802">TPR repeat</keyword>
<dbReference type="PANTHER" id="PTHR45883:SF7">
    <property type="entry name" value="TPR REPEAT-CONTAINING THIOREDOXIN TDX"/>
    <property type="match status" value="1"/>
</dbReference>
<dbReference type="FunFam" id="3.40.30.10:FF:000240">
    <property type="entry name" value="TPR repeat-containing thioredoxin TDX"/>
    <property type="match status" value="1"/>
</dbReference>
<keyword evidence="2" id="KW-0813">Transport</keyword>
<keyword evidence="7" id="KW-0676">Redox-active center</keyword>
<evidence type="ECO:0000256" key="1">
    <source>
        <dbReference type="ARBA" id="ARBA00008987"/>
    </source>
</evidence>
<feature type="domain" description="Thioredoxin" evidence="11">
    <location>
        <begin position="243"/>
        <end position="369"/>
    </location>
</feature>
<dbReference type="InterPro" id="IPR017937">
    <property type="entry name" value="Thioredoxin_CS"/>
</dbReference>
<dbReference type="CDD" id="cd02947">
    <property type="entry name" value="TRX_family"/>
    <property type="match status" value="1"/>
</dbReference>
<keyword evidence="6" id="KW-1015">Disulfide bond</keyword>
<dbReference type="FunFam" id="1.25.40.10:FF:000112">
    <property type="entry name" value="FAM10 family protein"/>
    <property type="match status" value="1"/>
</dbReference>
<dbReference type="InterPro" id="IPR034649">
    <property type="entry name" value="Hip_N"/>
</dbReference>
<dbReference type="STRING" id="3469.A0A4Y7JNB6"/>
<evidence type="ECO:0000256" key="7">
    <source>
        <dbReference type="ARBA" id="ARBA00023284"/>
    </source>
</evidence>
<proteinExistence type="inferred from homology"/>
<dbReference type="OMA" id="VAANWNI"/>
<dbReference type="CDD" id="cd14438">
    <property type="entry name" value="Hip_N"/>
    <property type="match status" value="1"/>
</dbReference>
<protein>
    <recommendedName>
        <fullName evidence="8">TPR repeat-containing thioredoxin TDX</fullName>
    </recommendedName>
    <alternativeName>
        <fullName evidence="9">Tetratricoredoxin</fullName>
    </alternativeName>
</protein>
<dbReference type="Gene3D" id="1.25.40.10">
    <property type="entry name" value="Tetratricopeptide repeat domain"/>
    <property type="match status" value="1"/>
</dbReference>
<keyword evidence="5" id="KW-0249">Electron transport</keyword>
<feature type="region of interest" description="Disordered" evidence="10">
    <location>
        <begin position="231"/>
        <end position="255"/>
    </location>
</feature>
<dbReference type="GO" id="GO:0046983">
    <property type="term" value="F:protein dimerization activity"/>
    <property type="evidence" value="ECO:0007669"/>
    <property type="project" value="InterPro"/>
</dbReference>
<evidence type="ECO:0000256" key="6">
    <source>
        <dbReference type="ARBA" id="ARBA00023157"/>
    </source>
</evidence>
<evidence type="ECO:0000259" key="11">
    <source>
        <dbReference type="PROSITE" id="PS51352"/>
    </source>
</evidence>
<gene>
    <name evidence="12" type="ORF">C5167_023211</name>
</gene>
<evidence type="ECO:0000256" key="5">
    <source>
        <dbReference type="ARBA" id="ARBA00022982"/>
    </source>
</evidence>
<dbReference type="SUPFAM" id="SSF52833">
    <property type="entry name" value="Thioredoxin-like"/>
    <property type="match status" value="1"/>
</dbReference>
<evidence type="ECO:0000313" key="12">
    <source>
        <dbReference type="EMBL" id="RZC61461.1"/>
    </source>
</evidence>
<evidence type="ECO:0000256" key="9">
    <source>
        <dbReference type="ARBA" id="ARBA00076793"/>
    </source>
</evidence>
<feature type="compositionally biased region" description="Basic and acidic residues" evidence="10">
    <location>
        <begin position="231"/>
        <end position="243"/>
    </location>
</feature>
<dbReference type="SUPFAM" id="SSF48452">
    <property type="entry name" value="TPR-like"/>
    <property type="match status" value="1"/>
</dbReference>
<sequence>MEPEKIEDLKKFVDQCKINPSILNDPNLAFFLQLIYKVYCVYLFSLGARIPVKTEDVTTEDDIVESDIEFDETGVVVNPDNDDPPQKMGDTSVEVTEESLEAAQISKSKAMDAISEGKLDEAVEHLTEAIVLNSCSAILYGSRASVFVKMNKPNAAIRDADAALEINPNSAKGNKYRGMARAMLGQWEDAAKDLHVASSLDFDEEIGLMLKKVEPNARNIEDHRRKYERLRKERELRKAERPRPSQKKTSDQAAVSSLKEGHVLSVHSKTELDTKFTAASSLSRLVILYFTAAWCGPCRFMSPLYQSLAEKHPKIVFVKVDIDEARDVAAHWSISSVPTFFFIKNGKEIDRVVGADKAGLEKKIAQHGG</sequence>
<dbReference type="InterPro" id="IPR036249">
    <property type="entry name" value="Thioredoxin-like_sf"/>
</dbReference>
<evidence type="ECO:0000256" key="10">
    <source>
        <dbReference type="SAM" id="MobiDB-lite"/>
    </source>
</evidence>
<evidence type="ECO:0000256" key="2">
    <source>
        <dbReference type="ARBA" id="ARBA00022448"/>
    </source>
</evidence>
<dbReference type="SMART" id="SM00028">
    <property type="entry name" value="TPR"/>
    <property type="match status" value="3"/>
</dbReference>
<dbReference type="InterPro" id="IPR019734">
    <property type="entry name" value="TPR_rpt"/>
</dbReference>
<keyword evidence="13" id="KW-1185">Reference proteome</keyword>
<dbReference type="EMBL" id="CM010719">
    <property type="protein sequence ID" value="RZC61461.1"/>
    <property type="molecule type" value="Genomic_DNA"/>
</dbReference>
<dbReference type="GO" id="GO:0030544">
    <property type="term" value="F:Hsp70 protein binding"/>
    <property type="evidence" value="ECO:0007669"/>
    <property type="project" value="TreeGrafter"/>
</dbReference>
<reference evidence="12 13" key="1">
    <citation type="journal article" date="2018" name="Science">
        <title>The opium poppy genome and morphinan production.</title>
        <authorList>
            <person name="Guo L."/>
            <person name="Winzer T."/>
            <person name="Yang X."/>
            <person name="Li Y."/>
            <person name="Ning Z."/>
            <person name="He Z."/>
            <person name="Teodor R."/>
            <person name="Lu Y."/>
            <person name="Bowser T.A."/>
            <person name="Graham I.A."/>
            <person name="Ye K."/>
        </authorList>
    </citation>
    <scope>NUCLEOTIDE SEQUENCE [LARGE SCALE GENOMIC DNA]</scope>
    <source>
        <strain evidence="13">cv. HN1</strain>
        <tissue evidence="12">Leaves</tissue>
    </source>
</reference>
<dbReference type="Pfam" id="PF00085">
    <property type="entry name" value="Thioredoxin"/>
    <property type="match status" value="1"/>
</dbReference>
<evidence type="ECO:0000256" key="8">
    <source>
        <dbReference type="ARBA" id="ARBA00074081"/>
    </source>
</evidence>
<dbReference type="PROSITE" id="PS51352">
    <property type="entry name" value="THIOREDOXIN_2"/>
    <property type="match status" value="1"/>
</dbReference>
<dbReference type="GO" id="GO:0016667">
    <property type="term" value="F:oxidoreductase activity, acting on a sulfur group of donors"/>
    <property type="evidence" value="ECO:0007669"/>
    <property type="project" value="UniProtKB-ARBA"/>
</dbReference>
<dbReference type="AlphaFoldDB" id="A0A4Y7JNB6"/>
<accession>A0A4Y7JNB6</accession>
<dbReference type="PROSITE" id="PS00194">
    <property type="entry name" value="THIOREDOXIN_1"/>
    <property type="match status" value="1"/>
</dbReference>
<dbReference type="Pfam" id="PF18253">
    <property type="entry name" value="HipN"/>
    <property type="match status" value="1"/>
</dbReference>
<dbReference type="Gramene" id="RZC61461">
    <property type="protein sequence ID" value="RZC61461"/>
    <property type="gene ID" value="C5167_023211"/>
</dbReference>
<organism evidence="12 13">
    <name type="scientific">Papaver somniferum</name>
    <name type="common">Opium poppy</name>
    <dbReference type="NCBI Taxonomy" id="3469"/>
    <lineage>
        <taxon>Eukaryota</taxon>
        <taxon>Viridiplantae</taxon>
        <taxon>Streptophyta</taxon>
        <taxon>Embryophyta</taxon>
        <taxon>Tracheophyta</taxon>
        <taxon>Spermatophyta</taxon>
        <taxon>Magnoliopsida</taxon>
        <taxon>Ranunculales</taxon>
        <taxon>Papaveraceae</taxon>
        <taxon>Papaveroideae</taxon>
        <taxon>Papaver</taxon>
    </lineage>
</organism>
<dbReference type="GO" id="GO:0000118">
    <property type="term" value="C:histone deacetylase complex"/>
    <property type="evidence" value="ECO:0007669"/>
    <property type="project" value="TreeGrafter"/>
</dbReference>
<keyword evidence="3" id="KW-0677">Repeat</keyword>
<dbReference type="Gene3D" id="6.10.250.3420">
    <property type="match status" value="1"/>
</dbReference>
<evidence type="ECO:0000256" key="3">
    <source>
        <dbReference type="ARBA" id="ARBA00022737"/>
    </source>
</evidence>
<dbReference type="InterPro" id="IPR011990">
    <property type="entry name" value="TPR-like_helical_dom_sf"/>
</dbReference>
<dbReference type="InterPro" id="IPR013766">
    <property type="entry name" value="Thioredoxin_domain"/>
</dbReference>
<comment type="similarity">
    <text evidence="1">Belongs to the thioredoxin family.</text>
</comment>
<dbReference type="PANTHER" id="PTHR45883">
    <property type="entry name" value="HSC70-INTERACTING PROTEIN"/>
    <property type="match status" value="1"/>
</dbReference>